<dbReference type="SMART" id="SM00220">
    <property type="entry name" value="S_TKc"/>
    <property type="match status" value="1"/>
</dbReference>
<dbReference type="PROSITE" id="PS50011">
    <property type="entry name" value="PROTEIN_KINASE_DOM"/>
    <property type="match status" value="1"/>
</dbReference>
<dbReference type="InterPro" id="IPR051809">
    <property type="entry name" value="Plant_receptor-like_S/T_kinase"/>
</dbReference>
<dbReference type="PROSITE" id="PS00108">
    <property type="entry name" value="PROTEIN_KINASE_ST"/>
    <property type="match status" value="1"/>
</dbReference>
<dbReference type="Pfam" id="PF23598">
    <property type="entry name" value="LRR_14"/>
    <property type="match status" value="1"/>
</dbReference>
<keyword evidence="4" id="KW-0433">Leucine-rich repeat</keyword>
<evidence type="ECO:0000256" key="15">
    <source>
        <dbReference type="SAM" id="Phobius"/>
    </source>
</evidence>
<evidence type="ECO:0000256" key="9">
    <source>
        <dbReference type="ARBA" id="ARBA00022741"/>
    </source>
</evidence>
<organism evidence="17 18">
    <name type="scientific">Hevea brasiliensis</name>
    <name type="common">Para rubber tree</name>
    <name type="synonym">Siphonia brasiliensis</name>
    <dbReference type="NCBI Taxonomy" id="3981"/>
    <lineage>
        <taxon>Eukaryota</taxon>
        <taxon>Viridiplantae</taxon>
        <taxon>Streptophyta</taxon>
        <taxon>Embryophyta</taxon>
        <taxon>Tracheophyta</taxon>
        <taxon>Spermatophyta</taxon>
        <taxon>Magnoliopsida</taxon>
        <taxon>eudicotyledons</taxon>
        <taxon>Gunneridae</taxon>
        <taxon>Pentapetalae</taxon>
        <taxon>rosids</taxon>
        <taxon>fabids</taxon>
        <taxon>Malpighiales</taxon>
        <taxon>Euphorbiaceae</taxon>
        <taxon>Crotonoideae</taxon>
        <taxon>Micrandreae</taxon>
        <taxon>Hevea</taxon>
    </lineage>
</organism>
<dbReference type="Pfam" id="PF08263">
    <property type="entry name" value="LRRNT_2"/>
    <property type="match status" value="1"/>
</dbReference>
<keyword evidence="8" id="KW-0677">Repeat</keyword>
<dbReference type="SMART" id="SM00365">
    <property type="entry name" value="LRR_SD22"/>
    <property type="match status" value="4"/>
</dbReference>
<keyword evidence="7" id="KW-0732">Signal</keyword>
<dbReference type="SUPFAM" id="SSF52058">
    <property type="entry name" value="L domain-like"/>
    <property type="match status" value="2"/>
</dbReference>
<dbReference type="Pfam" id="PF00560">
    <property type="entry name" value="LRR_1"/>
    <property type="match status" value="8"/>
</dbReference>
<dbReference type="InterPro" id="IPR013210">
    <property type="entry name" value="LRR_N_plant-typ"/>
</dbReference>
<dbReference type="InterPro" id="IPR032675">
    <property type="entry name" value="LRR_dom_sf"/>
</dbReference>
<keyword evidence="3" id="KW-0723">Serine/threonine-protein kinase</keyword>
<evidence type="ECO:0000256" key="4">
    <source>
        <dbReference type="ARBA" id="ARBA00022614"/>
    </source>
</evidence>
<keyword evidence="5" id="KW-0808">Transferase</keyword>
<sequence>MGLSFRSLSVSFPSLCLLSITYFLCFSFLALAIHRNNDTDRLALLELKAKITDDPFGVMNSWNSTLHFCSWHHVTCGRRHQRVIMLDLSSLKLSGSISPHVGNLSFLRELRLENNSFSREIPTEIGHLRRLQILSLYNNSFGGQIPASISNCSNLVFFHLYNNNVGGRIPAGLGSLKKLKEIFFGANKLIGTLPPSLGNLSSLQKLYVRRNNLHGVVPDTLGQLMNLRILALNGNQFFGTIPPSFFNLSLIEQLGLADNNLEGRLPLSLGISLPNLQVFSISDNQFTGSIPTSISNASRLEVLQLSRNNFIGRVPSLEKLHRLMRFVVSGNHLGSGGKADDLELLSTLSNATNLKVFGIDRNNFGGKLPEQFCNFSEKLKHIWLNQNQIFGNIPSGISDCASLEFLVVRENNLSGSIPSSIGKLLNLGELDFGYNDFSGSIPSSIGNMTNLLRMDLSNNKLQGLIPSSLGNCKNLLELDLSNNNFSGPIPPQIFGSSPLSMGLSLSRNHLSGSIPIEVGNSKAMGYLSLSENMLSGVIPSSLSSCTSLELLDLGANLFRGSLPSSLSSLRGLRKLNLSHNMLSGKIPEFLKGFSLLELLDLSYNDFEGTVPIEGVFKNASATSVAGNKNLCGGMPNLRLPPCQLQQSKGGLTITLKIIISTVSVLIGATLVLICFFLCLSRKRKRESSSTSHGKELLKLSYQSLLKATNGFSSDNLIGTGSFGSVYKGILDQEGIVIAVKVFKLMNREASKSFIAECEVLRNVRHRNLVKVLTACSGVDYHGNDFKALVYEFMVNGSLDGWLHPTVGLDEVPRTLSVLQKLNIAIDIACALEYLQHRCGTPIVHCDIKPSNILLDEEMTAHVSDFGLAKFISNVTPSCSTNQSSSIGVRGTIGYCPPEYGMGSQVSTSGDIFSFGILLLEMFTGKRPTDHMFKEGMSLHNFVKRALPEQVTQILDPNNNLPQMQSNANATWVQSQSLGNMRNNIFIECLISIFEIGISCSAESPQERMNIGDIVAQLSSIRKKILETRLQW</sequence>
<dbReference type="Proteomes" id="UP001174677">
    <property type="component" value="Chromosome 8"/>
</dbReference>
<comment type="caution">
    <text evidence="17">The sequence shown here is derived from an EMBL/GenBank/DDBJ whole genome shotgun (WGS) entry which is preliminary data.</text>
</comment>
<accession>A0ABQ9M3D0</accession>
<evidence type="ECO:0000256" key="3">
    <source>
        <dbReference type="ARBA" id="ARBA00022527"/>
    </source>
</evidence>
<evidence type="ECO:0000256" key="6">
    <source>
        <dbReference type="ARBA" id="ARBA00022692"/>
    </source>
</evidence>
<gene>
    <name evidence="17" type="ORF">P3X46_013373</name>
</gene>
<keyword evidence="6 15" id="KW-0812">Transmembrane</keyword>
<dbReference type="InterPro" id="IPR008271">
    <property type="entry name" value="Ser/Thr_kinase_AS"/>
</dbReference>
<evidence type="ECO:0000313" key="18">
    <source>
        <dbReference type="Proteomes" id="UP001174677"/>
    </source>
</evidence>
<feature type="transmembrane region" description="Helical" evidence="15">
    <location>
        <begin position="657"/>
        <end position="679"/>
    </location>
</feature>
<dbReference type="InterPro" id="IPR055414">
    <property type="entry name" value="LRR_R13L4/SHOC2-like"/>
</dbReference>
<evidence type="ECO:0000256" key="1">
    <source>
        <dbReference type="ARBA" id="ARBA00004370"/>
    </source>
</evidence>
<comment type="subcellular location">
    <subcellularLocation>
        <location evidence="1">Membrane</location>
    </subcellularLocation>
</comment>
<evidence type="ECO:0000256" key="5">
    <source>
        <dbReference type="ARBA" id="ARBA00022679"/>
    </source>
</evidence>
<keyword evidence="13 15" id="KW-0472">Membrane</keyword>
<keyword evidence="12 15" id="KW-1133">Transmembrane helix</keyword>
<dbReference type="InterPro" id="IPR000719">
    <property type="entry name" value="Prot_kinase_dom"/>
</dbReference>
<dbReference type="InterPro" id="IPR001245">
    <property type="entry name" value="Ser-Thr/Tyr_kinase_cat_dom"/>
</dbReference>
<dbReference type="InterPro" id="IPR003591">
    <property type="entry name" value="Leu-rich_rpt_typical-subtyp"/>
</dbReference>
<evidence type="ECO:0000256" key="10">
    <source>
        <dbReference type="ARBA" id="ARBA00022777"/>
    </source>
</evidence>
<dbReference type="SUPFAM" id="SSF56112">
    <property type="entry name" value="Protein kinase-like (PK-like)"/>
    <property type="match status" value="1"/>
</dbReference>
<comment type="similarity">
    <text evidence="2">Belongs to the protein kinase superfamily. Ser/Thr protein kinase family.</text>
</comment>
<proteinExistence type="inferred from homology"/>
<evidence type="ECO:0000256" key="14">
    <source>
        <dbReference type="PROSITE-ProRule" id="PRU10141"/>
    </source>
</evidence>
<evidence type="ECO:0000256" key="8">
    <source>
        <dbReference type="ARBA" id="ARBA00022737"/>
    </source>
</evidence>
<keyword evidence="18" id="KW-1185">Reference proteome</keyword>
<keyword evidence="9 14" id="KW-0547">Nucleotide-binding</keyword>
<dbReference type="InterPro" id="IPR017441">
    <property type="entry name" value="Protein_kinase_ATP_BS"/>
</dbReference>
<dbReference type="InterPro" id="IPR001611">
    <property type="entry name" value="Leu-rich_rpt"/>
</dbReference>
<evidence type="ECO:0000313" key="17">
    <source>
        <dbReference type="EMBL" id="KAJ9174767.1"/>
    </source>
</evidence>
<evidence type="ECO:0000256" key="11">
    <source>
        <dbReference type="ARBA" id="ARBA00022840"/>
    </source>
</evidence>
<dbReference type="CDD" id="cd14066">
    <property type="entry name" value="STKc_IRAK"/>
    <property type="match status" value="1"/>
</dbReference>
<dbReference type="Pfam" id="PF07714">
    <property type="entry name" value="PK_Tyr_Ser-Thr"/>
    <property type="match status" value="1"/>
</dbReference>
<keyword evidence="10" id="KW-0418">Kinase</keyword>
<feature type="binding site" evidence="14">
    <location>
        <position position="740"/>
    </location>
    <ligand>
        <name>ATP</name>
        <dbReference type="ChEBI" id="CHEBI:30616"/>
    </ligand>
</feature>
<dbReference type="Gene3D" id="3.30.200.20">
    <property type="entry name" value="Phosphorylase Kinase, domain 1"/>
    <property type="match status" value="1"/>
</dbReference>
<dbReference type="SMART" id="SM00369">
    <property type="entry name" value="LRR_TYP"/>
    <property type="match status" value="9"/>
</dbReference>
<evidence type="ECO:0000259" key="16">
    <source>
        <dbReference type="PROSITE" id="PS50011"/>
    </source>
</evidence>
<evidence type="ECO:0000256" key="13">
    <source>
        <dbReference type="ARBA" id="ARBA00023136"/>
    </source>
</evidence>
<dbReference type="InterPro" id="IPR011009">
    <property type="entry name" value="Kinase-like_dom_sf"/>
</dbReference>
<name>A0ABQ9M3D0_HEVBR</name>
<evidence type="ECO:0000256" key="2">
    <source>
        <dbReference type="ARBA" id="ARBA00008684"/>
    </source>
</evidence>
<dbReference type="Gene3D" id="1.10.510.10">
    <property type="entry name" value="Transferase(Phosphotransferase) domain 1"/>
    <property type="match status" value="1"/>
</dbReference>
<protein>
    <recommendedName>
        <fullName evidence="16">Protein kinase domain-containing protein</fullName>
    </recommendedName>
</protein>
<feature type="transmembrane region" description="Helical" evidence="15">
    <location>
        <begin position="12"/>
        <end position="33"/>
    </location>
</feature>
<evidence type="ECO:0000256" key="12">
    <source>
        <dbReference type="ARBA" id="ARBA00022989"/>
    </source>
</evidence>
<dbReference type="EMBL" id="JARPOI010000008">
    <property type="protein sequence ID" value="KAJ9174767.1"/>
    <property type="molecule type" value="Genomic_DNA"/>
</dbReference>
<feature type="domain" description="Protein kinase" evidence="16">
    <location>
        <begin position="711"/>
        <end position="1020"/>
    </location>
</feature>
<dbReference type="PROSITE" id="PS00107">
    <property type="entry name" value="PROTEIN_KINASE_ATP"/>
    <property type="match status" value="1"/>
</dbReference>
<dbReference type="Gene3D" id="3.80.10.10">
    <property type="entry name" value="Ribonuclease Inhibitor"/>
    <property type="match status" value="4"/>
</dbReference>
<dbReference type="PANTHER" id="PTHR27008">
    <property type="entry name" value="OS04G0122200 PROTEIN"/>
    <property type="match status" value="1"/>
</dbReference>
<dbReference type="PANTHER" id="PTHR27008:SF596">
    <property type="entry name" value="OS02G0215500 PROTEIN"/>
    <property type="match status" value="1"/>
</dbReference>
<evidence type="ECO:0000256" key="7">
    <source>
        <dbReference type="ARBA" id="ARBA00022729"/>
    </source>
</evidence>
<reference evidence="17 18" key="1">
    <citation type="journal article" date="2023" name="Plant Biotechnol. J.">
        <title>Chromosome-level wild Hevea brasiliensis genome provides new tools for genomic-assisted breeding and valuable loci to elevate rubber yield.</title>
        <authorList>
            <person name="Cheng H."/>
            <person name="Song X."/>
            <person name="Hu Y."/>
            <person name="Wu T."/>
            <person name="Yang Q."/>
            <person name="An Z."/>
            <person name="Feng S."/>
            <person name="Deng Z."/>
            <person name="Wu W."/>
            <person name="Zeng X."/>
            <person name="Tu M."/>
            <person name="Wang X."/>
            <person name="Huang H."/>
        </authorList>
    </citation>
    <scope>NUCLEOTIDE SEQUENCE [LARGE SCALE GENOMIC DNA]</scope>
    <source>
        <strain evidence="17">MT/VB/25A 57/8</strain>
    </source>
</reference>
<keyword evidence="11 14" id="KW-0067">ATP-binding</keyword>